<dbReference type="Pfam" id="PF02518">
    <property type="entry name" value="HATPase_c"/>
    <property type="match status" value="1"/>
</dbReference>
<evidence type="ECO:0000256" key="7">
    <source>
        <dbReference type="ARBA" id="ARBA00022777"/>
    </source>
</evidence>
<dbReference type="SMART" id="SM00387">
    <property type="entry name" value="HATPase_c"/>
    <property type="match status" value="1"/>
</dbReference>
<dbReference type="AlphaFoldDB" id="A0A941EM57"/>
<evidence type="ECO:0000256" key="1">
    <source>
        <dbReference type="ARBA" id="ARBA00000085"/>
    </source>
</evidence>
<comment type="catalytic activity">
    <reaction evidence="1">
        <text>ATP + protein L-histidine = ADP + protein N-phospho-L-histidine.</text>
        <dbReference type="EC" id="2.7.13.3"/>
    </reaction>
</comment>
<dbReference type="PANTHER" id="PTHR45436">
    <property type="entry name" value="SENSOR HISTIDINE KINASE YKOH"/>
    <property type="match status" value="1"/>
</dbReference>
<keyword evidence="6 11" id="KW-0812">Transmembrane</keyword>
<dbReference type="SUPFAM" id="SSF47384">
    <property type="entry name" value="Homodimeric domain of signal transducing histidine kinase"/>
    <property type="match status" value="1"/>
</dbReference>
<dbReference type="InterPro" id="IPR004358">
    <property type="entry name" value="Sig_transdc_His_kin-like_C"/>
</dbReference>
<keyword evidence="8 11" id="KW-1133">Transmembrane helix</keyword>
<evidence type="ECO:0000313" key="15">
    <source>
        <dbReference type="Proteomes" id="UP000675781"/>
    </source>
</evidence>
<dbReference type="PRINTS" id="PR00344">
    <property type="entry name" value="BCTRLSENSOR"/>
</dbReference>
<evidence type="ECO:0000256" key="8">
    <source>
        <dbReference type="ARBA" id="ARBA00022989"/>
    </source>
</evidence>
<feature type="domain" description="HAMP" evidence="13">
    <location>
        <begin position="247"/>
        <end position="300"/>
    </location>
</feature>
<dbReference type="Gene3D" id="1.10.287.130">
    <property type="match status" value="1"/>
</dbReference>
<dbReference type="SUPFAM" id="SSF55874">
    <property type="entry name" value="ATPase domain of HSP90 chaperone/DNA topoisomerase II/histidine kinase"/>
    <property type="match status" value="1"/>
</dbReference>
<dbReference type="PROSITE" id="PS50885">
    <property type="entry name" value="HAMP"/>
    <property type="match status" value="1"/>
</dbReference>
<dbReference type="CDD" id="cd06225">
    <property type="entry name" value="HAMP"/>
    <property type="match status" value="1"/>
</dbReference>
<dbReference type="RefSeq" id="WP_212527432.1">
    <property type="nucleotide sequence ID" value="NZ_JAGSOG010000018.1"/>
</dbReference>
<keyword evidence="7 14" id="KW-0418">Kinase</keyword>
<protein>
    <recommendedName>
        <fullName evidence="3">histidine kinase</fullName>
        <ecNumber evidence="3">2.7.13.3</ecNumber>
    </recommendedName>
</protein>
<reference evidence="14" key="1">
    <citation type="submission" date="2021-04" db="EMBL/GenBank/DDBJ databases">
        <title>Genome based classification of Actinospica acidithermotolerans sp. nov., an actinobacterium isolated from an Indonesian hot spring.</title>
        <authorList>
            <person name="Kusuma A.B."/>
            <person name="Putra K.E."/>
            <person name="Nafisah S."/>
            <person name="Loh J."/>
            <person name="Nouioui I."/>
            <person name="Goodfellow M."/>
        </authorList>
    </citation>
    <scope>NUCLEOTIDE SEQUENCE</scope>
    <source>
        <strain evidence="14">CSCA 57</strain>
    </source>
</reference>
<organism evidence="14 15">
    <name type="scientific">Actinospica durhamensis</name>
    <dbReference type="NCBI Taxonomy" id="1508375"/>
    <lineage>
        <taxon>Bacteria</taxon>
        <taxon>Bacillati</taxon>
        <taxon>Actinomycetota</taxon>
        <taxon>Actinomycetes</taxon>
        <taxon>Catenulisporales</taxon>
        <taxon>Actinospicaceae</taxon>
        <taxon>Actinospica</taxon>
    </lineage>
</organism>
<evidence type="ECO:0000256" key="5">
    <source>
        <dbReference type="ARBA" id="ARBA00022679"/>
    </source>
</evidence>
<evidence type="ECO:0000256" key="3">
    <source>
        <dbReference type="ARBA" id="ARBA00012438"/>
    </source>
</evidence>
<dbReference type="GO" id="GO:0005886">
    <property type="term" value="C:plasma membrane"/>
    <property type="evidence" value="ECO:0007669"/>
    <property type="project" value="UniProtKB-SubCell"/>
</dbReference>
<dbReference type="Proteomes" id="UP000675781">
    <property type="component" value="Unassembled WGS sequence"/>
</dbReference>
<evidence type="ECO:0000256" key="4">
    <source>
        <dbReference type="ARBA" id="ARBA00022553"/>
    </source>
</evidence>
<sequence>MTAPEFGHYRLRWWPARWGRRRIPAVFARVPLWSRLVLAALGLAAVGLTVTGLVGINLFRAYLLDQSGQQLLTEAHTISSGHWDKPTYQALNCGNVPNDNAVEMISDVDGASTLSSCDATVDQSTVAPARPSAVTLFAATESGQPITQTSRVGSVTVDWQIAVVRARFQDVTDTTEHVAPPDSAALGDDAATHQETAPVGATVGGYVLVATPLDNVDATVSHLVDLDIVVDAAVGLALLGLGHLLVRRTLLPLRRIESAAVAISAGDLTRRVPHGHPKTEIGRLSVSLNGMLGKIESSFAAQTRSEAAALRSEARMRRFVADAGHELRTPLASVRGITELYRQGAVGPEQVAEVMGRIEGEATRMGLLVEDLLLLARLDQQRPLARDPVHLAALAADSVIAARARASDRSIELLLDPPAEPSGDAEEGFDGVGEPIVIGDEGRLRQALDNLLTNAVHHTPAGTPVSLRVRPADASGHCVLEVTDTGPGLSAEDAAHAFERFYRSDRSRARRSGAHQGSGLGLAIVAAIAQAHGGSASVRSEPGRGACFALRLPAAQVRRGRAGTWEQQRERES</sequence>
<keyword evidence="9" id="KW-0902">Two-component regulatory system</keyword>
<dbReference type="Gene3D" id="3.30.565.10">
    <property type="entry name" value="Histidine kinase-like ATPase, C-terminal domain"/>
    <property type="match status" value="1"/>
</dbReference>
<dbReference type="CDD" id="cd00082">
    <property type="entry name" value="HisKA"/>
    <property type="match status" value="1"/>
</dbReference>
<dbReference type="Pfam" id="PF00512">
    <property type="entry name" value="HisKA"/>
    <property type="match status" value="1"/>
</dbReference>
<dbReference type="EMBL" id="JAGSOG010000018">
    <property type="protein sequence ID" value="MBR7832908.1"/>
    <property type="molecule type" value="Genomic_DNA"/>
</dbReference>
<keyword evidence="10 11" id="KW-0472">Membrane</keyword>
<evidence type="ECO:0000256" key="2">
    <source>
        <dbReference type="ARBA" id="ARBA00004236"/>
    </source>
</evidence>
<evidence type="ECO:0000313" key="14">
    <source>
        <dbReference type="EMBL" id="MBR7832908.1"/>
    </source>
</evidence>
<keyword evidence="5" id="KW-0808">Transferase</keyword>
<dbReference type="InterPro" id="IPR036097">
    <property type="entry name" value="HisK_dim/P_sf"/>
</dbReference>
<dbReference type="SMART" id="SM00304">
    <property type="entry name" value="HAMP"/>
    <property type="match status" value="1"/>
</dbReference>
<evidence type="ECO:0000259" key="13">
    <source>
        <dbReference type="PROSITE" id="PS50885"/>
    </source>
</evidence>
<evidence type="ECO:0000256" key="6">
    <source>
        <dbReference type="ARBA" id="ARBA00022692"/>
    </source>
</evidence>
<evidence type="ECO:0000256" key="11">
    <source>
        <dbReference type="SAM" id="Phobius"/>
    </source>
</evidence>
<name>A0A941EM57_9ACTN</name>
<comment type="caution">
    <text evidence="14">The sequence shown here is derived from an EMBL/GenBank/DDBJ whole genome shotgun (WGS) entry which is preliminary data.</text>
</comment>
<dbReference type="SMART" id="SM00388">
    <property type="entry name" value="HisKA"/>
    <property type="match status" value="1"/>
</dbReference>
<comment type="subcellular location">
    <subcellularLocation>
        <location evidence="2">Cell membrane</location>
    </subcellularLocation>
</comment>
<gene>
    <name evidence="14" type="ORF">KDL01_06520</name>
</gene>
<keyword evidence="4" id="KW-0597">Phosphoprotein</keyword>
<dbReference type="InterPro" id="IPR036890">
    <property type="entry name" value="HATPase_C_sf"/>
</dbReference>
<dbReference type="SUPFAM" id="SSF158472">
    <property type="entry name" value="HAMP domain-like"/>
    <property type="match status" value="1"/>
</dbReference>
<accession>A0A941EM57</accession>
<evidence type="ECO:0000256" key="10">
    <source>
        <dbReference type="ARBA" id="ARBA00023136"/>
    </source>
</evidence>
<dbReference type="GO" id="GO:0000155">
    <property type="term" value="F:phosphorelay sensor kinase activity"/>
    <property type="evidence" value="ECO:0007669"/>
    <property type="project" value="InterPro"/>
</dbReference>
<dbReference type="Gene3D" id="6.10.340.10">
    <property type="match status" value="1"/>
</dbReference>
<dbReference type="InterPro" id="IPR003661">
    <property type="entry name" value="HisK_dim/P_dom"/>
</dbReference>
<dbReference type="InterPro" id="IPR003594">
    <property type="entry name" value="HATPase_dom"/>
</dbReference>
<keyword evidence="15" id="KW-1185">Reference proteome</keyword>
<dbReference type="FunFam" id="1.10.287.130:FF:000001">
    <property type="entry name" value="Two-component sensor histidine kinase"/>
    <property type="match status" value="1"/>
</dbReference>
<evidence type="ECO:0000259" key="12">
    <source>
        <dbReference type="PROSITE" id="PS50109"/>
    </source>
</evidence>
<evidence type="ECO:0000256" key="9">
    <source>
        <dbReference type="ARBA" id="ARBA00023012"/>
    </source>
</evidence>
<dbReference type="CDD" id="cd00075">
    <property type="entry name" value="HATPase"/>
    <property type="match status" value="1"/>
</dbReference>
<dbReference type="EC" id="2.7.13.3" evidence="3"/>
<dbReference type="PANTHER" id="PTHR45436:SF5">
    <property type="entry name" value="SENSOR HISTIDINE KINASE TRCS"/>
    <property type="match status" value="1"/>
</dbReference>
<feature type="transmembrane region" description="Helical" evidence="11">
    <location>
        <begin position="36"/>
        <end position="59"/>
    </location>
</feature>
<proteinExistence type="predicted"/>
<dbReference type="InterPro" id="IPR003660">
    <property type="entry name" value="HAMP_dom"/>
</dbReference>
<dbReference type="PROSITE" id="PS50109">
    <property type="entry name" value="HIS_KIN"/>
    <property type="match status" value="1"/>
</dbReference>
<dbReference type="Pfam" id="PF00672">
    <property type="entry name" value="HAMP"/>
    <property type="match status" value="1"/>
</dbReference>
<dbReference type="InterPro" id="IPR050428">
    <property type="entry name" value="TCS_sensor_his_kinase"/>
</dbReference>
<dbReference type="InterPro" id="IPR005467">
    <property type="entry name" value="His_kinase_dom"/>
</dbReference>
<feature type="domain" description="Histidine kinase" evidence="12">
    <location>
        <begin position="322"/>
        <end position="556"/>
    </location>
</feature>